<reference evidence="1" key="1">
    <citation type="submission" date="2019-08" db="EMBL/GenBank/DDBJ databases">
        <authorList>
            <person name="Kucharzyk K."/>
            <person name="Murdoch R.W."/>
            <person name="Higgins S."/>
            <person name="Loffler F."/>
        </authorList>
    </citation>
    <scope>NUCLEOTIDE SEQUENCE</scope>
</reference>
<dbReference type="AlphaFoldDB" id="A0A645HQR8"/>
<sequence>MKHGERKEIAKMFNVSEVTVRNALKGRTQSELSRRIRRMAIQRGGIEVDDSKSM</sequence>
<protein>
    <submittedName>
        <fullName evidence="1">Uncharacterized protein</fullName>
    </submittedName>
</protein>
<dbReference type="EMBL" id="VSSQ01098087">
    <property type="protein sequence ID" value="MPN41200.1"/>
    <property type="molecule type" value="Genomic_DNA"/>
</dbReference>
<name>A0A645HQR8_9ZZZZ</name>
<gene>
    <name evidence="1" type="ORF">SDC9_188742</name>
</gene>
<comment type="caution">
    <text evidence="1">The sequence shown here is derived from an EMBL/GenBank/DDBJ whole genome shotgun (WGS) entry which is preliminary data.</text>
</comment>
<accession>A0A645HQR8</accession>
<organism evidence="1">
    <name type="scientific">bioreactor metagenome</name>
    <dbReference type="NCBI Taxonomy" id="1076179"/>
    <lineage>
        <taxon>unclassified sequences</taxon>
        <taxon>metagenomes</taxon>
        <taxon>ecological metagenomes</taxon>
    </lineage>
</organism>
<proteinExistence type="predicted"/>
<evidence type="ECO:0000313" key="1">
    <source>
        <dbReference type="EMBL" id="MPN41200.1"/>
    </source>
</evidence>